<evidence type="ECO:0000256" key="2">
    <source>
        <dbReference type="ARBA" id="ARBA00023015"/>
    </source>
</evidence>
<dbReference type="InterPro" id="IPR000847">
    <property type="entry name" value="LysR_HTH_N"/>
</dbReference>
<evidence type="ECO:0000256" key="3">
    <source>
        <dbReference type="ARBA" id="ARBA00023125"/>
    </source>
</evidence>
<dbReference type="InterPro" id="IPR036388">
    <property type="entry name" value="WH-like_DNA-bd_sf"/>
</dbReference>
<evidence type="ECO:0000313" key="7">
    <source>
        <dbReference type="Proteomes" id="UP000635142"/>
    </source>
</evidence>
<dbReference type="Pfam" id="PF03466">
    <property type="entry name" value="LysR_substrate"/>
    <property type="match status" value="1"/>
</dbReference>
<keyword evidence="7" id="KW-1185">Reference proteome</keyword>
<dbReference type="SUPFAM" id="SSF46785">
    <property type="entry name" value="Winged helix' DNA-binding domain"/>
    <property type="match status" value="1"/>
</dbReference>
<dbReference type="PANTHER" id="PTHR30537:SF3">
    <property type="entry name" value="TRANSCRIPTIONAL REGULATORY PROTEIN"/>
    <property type="match status" value="1"/>
</dbReference>
<evidence type="ECO:0000256" key="4">
    <source>
        <dbReference type="ARBA" id="ARBA00023163"/>
    </source>
</evidence>
<accession>A0A927D3L9</accession>
<organism evidence="6 7">
    <name type="scientific">Sulfitobacter aestuariivivens</name>
    <dbReference type="NCBI Taxonomy" id="2766981"/>
    <lineage>
        <taxon>Bacteria</taxon>
        <taxon>Pseudomonadati</taxon>
        <taxon>Pseudomonadota</taxon>
        <taxon>Alphaproteobacteria</taxon>
        <taxon>Rhodobacterales</taxon>
        <taxon>Roseobacteraceae</taxon>
        <taxon>Sulfitobacter</taxon>
    </lineage>
</organism>
<dbReference type="InterPro" id="IPR005119">
    <property type="entry name" value="LysR_subst-bd"/>
</dbReference>
<dbReference type="Gene3D" id="1.10.10.10">
    <property type="entry name" value="Winged helix-like DNA-binding domain superfamily/Winged helix DNA-binding domain"/>
    <property type="match status" value="1"/>
</dbReference>
<proteinExistence type="inferred from homology"/>
<name>A0A927D3L9_9RHOB</name>
<keyword evidence="3" id="KW-0238">DNA-binding</keyword>
<reference evidence="6" key="1">
    <citation type="submission" date="2020-08" db="EMBL/GenBank/DDBJ databases">
        <title>Sulfitobacter aestuariivivens sp. nov., isolated from a tidal flat.</title>
        <authorList>
            <person name="Park S."/>
            <person name="Yoon J.-H."/>
        </authorList>
    </citation>
    <scope>NUCLEOTIDE SEQUENCE</scope>
    <source>
        <strain evidence="6">TSTF-M16</strain>
    </source>
</reference>
<dbReference type="Pfam" id="PF00126">
    <property type="entry name" value="HTH_1"/>
    <property type="match status" value="1"/>
</dbReference>
<dbReference type="InterPro" id="IPR036390">
    <property type="entry name" value="WH_DNA-bd_sf"/>
</dbReference>
<dbReference type="Gene3D" id="3.40.190.290">
    <property type="match status" value="1"/>
</dbReference>
<evidence type="ECO:0000313" key="6">
    <source>
        <dbReference type="EMBL" id="MBD3662732.1"/>
    </source>
</evidence>
<feature type="domain" description="HTH lysR-type" evidence="5">
    <location>
        <begin position="6"/>
        <end position="63"/>
    </location>
</feature>
<dbReference type="PANTHER" id="PTHR30537">
    <property type="entry name" value="HTH-TYPE TRANSCRIPTIONAL REGULATOR"/>
    <property type="match status" value="1"/>
</dbReference>
<dbReference type="GO" id="GO:0003700">
    <property type="term" value="F:DNA-binding transcription factor activity"/>
    <property type="evidence" value="ECO:0007669"/>
    <property type="project" value="InterPro"/>
</dbReference>
<dbReference type="EMBL" id="JACTAG010000001">
    <property type="protein sequence ID" value="MBD3662732.1"/>
    <property type="molecule type" value="Genomic_DNA"/>
</dbReference>
<protein>
    <submittedName>
        <fullName evidence="6">LysR family transcriptional regulator</fullName>
    </submittedName>
</protein>
<gene>
    <name evidence="6" type="ORF">H9Q16_02245</name>
</gene>
<dbReference type="AlphaFoldDB" id="A0A927D3L9"/>
<sequence length="288" mass="30685">MSISLPPLDHIPAFHSVMTHGSLSGAARVLGLAQPTVRRHIEAMESNLETALFTRAANGLTPTAMAHTLMPIAEAVLEEARALGRVATAHRDALEGVVRVTSSRVVATHVLPPVLAALRQSAPAITTEIAATDRPENLARRAADIAIRFTPPTQQALVAQKLPDVALGLFAVPGLADIDGLAALRDAPLILDDREGRIGPALAAIGVPSPQNVVLRCDDALAQIGAICAGVGIGVCQVRLADRLGLRRVLPVFEHRMPAWIVVHEDQAQIARIRHVFDLLKARLPRQM</sequence>
<evidence type="ECO:0000259" key="5">
    <source>
        <dbReference type="PROSITE" id="PS50931"/>
    </source>
</evidence>
<comment type="similarity">
    <text evidence="1">Belongs to the LysR transcriptional regulatory family.</text>
</comment>
<dbReference type="InterPro" id="IPR058163">
    <property type="entry name" value="LysR-type_TF_proteobact-type"/>
</dbReference>
<comment type="caution">
    <text evidence="6">The sequence shown here is derived from an EMBL/GenBank/DDBJ whole genome shotgun (WGS) entry which is preliminary data.</text>
</comment>
<dbReference type="PROSITE" id="PS50931">
    <property type="entry name" value="HTH_LYSR"/>
    <property type="match status" value="1"/>
</dbReference>
<keyword evidence="2" id="KW-0805">Transcription regulation</keyword>
<keyword evidence="4" id="KW-0804">Transcription</keyword>
<dbReference type="Proteomes" id="UP000635142">
    <property type="component" value="Unassembled WGS sequence"/>
</dbReference>
<dbReference type="RefSeq" id="WP_191073742.1">
    <property type="nucleotide sequence ID" value="NZ_JACTAG010000001.1"/>
</dbReference>
<dbReference type="GO" id="GO:0043565">
    <property type="term" value="F:sequence-specific DNA binding"/>
    <property type="evidence" value="ECO:0007669"/>
    <property type="project" value="TreeGrafter"/>
</dbReference>
<evidence type="ECO:0000256" key="1">
    <source>
        <dbReference type="ARBA" id="ARBA00009437"/>
    </source>
</evidence>
<dbReference type="GO" id="GO:0006351">
    <property type="term" value="P:DNA-templated transcription"/>
    <property type="evidence" value="ECO:0007669"/>
    <property type="project" value="TreeGrafter"/>
</dbReference>
<dbReference type="SUPFAM" id="SSF53850">
    <property type="entry name" value="Periplasmic binding protein-like II"/>
    <property type="match status" value="1"/>
</dbReference>